<accession>A0A2K2AXN7</accession>
<dbReference type="AlphaFoldDB" id="A0A2K2AXN7"/>
<dbReference type="EMBL" id="CM009293">
    <property type="protein sequence ID" value="PNT42292.1"/>
    <property type="molecule type" value="Genomic_DNA"/>
</dbReference>
<protein>
    <submittedName>
        <fullName evidence="1">Uncharacterized protein</fullName>
    </submittedName>
</protein>
<dbReference type="InParanoid" id="A0A2K2AXN7"/>
<reference evidence="1 2" key="1">
    <citation type="journal article" date="2006" name="Science">
        <title>The genome of black cottonwood, Populus trichocarpa (Torr. &amp; Gray).</title>
        <authorList>
            <person name="Tuskan G.A."/>
            <person name="Difazio S."/>
            <person name="Jansson S."/>
            <person name="Bohlmann J."/>
            <person name="Grigoriev I."/>
            <person name="Hellsten U."/>
            <person name="Putnam N."/>
            <person name="Ralph S."/>
            <person name="Rombauts S."/>
            <person name="Salamov A."/>
            <person name="Schein J."/>
            <person name="Sterck L."/>
            <person name="Aerts A."/>
            <person name="Bhalerao R.R."/>
            <person name="Bhalerao R.P."/>
            <person name="Blaudez D."/>
            <person name="Boerjan W."/>
            <person name="Brun A."/>
            <person name="Brunner A."/>
            <person name="Busov V."/>
            <person name="Campbell M."/>
            <person name="Carlson J."/>
            <person name="Chalot M."/>
            <person name="Chapman J."/>
            <person name="Chen G.L."/>
            <person name="Cooper D."/>
            <person name="Coutinho P.M."/>
            <person name="Couturier J."/>
            <person name="Covert S."/>
            <person name="Cronk Q."/>
            <person name="Cunningham R."/>
            <person name="Davis J."/>
            <person name="Degroeve S."/>
            <person name="Dejardin A."/>
            <person name="Depamphilis C."/>
            <person name="Detter J."/>
            <person name="Dirks B."/>
            <person name="Dubchak I."/>
            <person name="Duplessis S."/>
            <person name="Ehlting J."/>
            <person name="Ellis B."/>
            <person name="Gendler K."/>
            <person name="Goodstein D."/>
            <person name="Gribskov M."/>
            <person name="Grimwood J."/>
            <person name="Groover A."/>
            <person name="Gunter L."/>
            <person name="Hamberger B."/>
            <person name="Heinze B."/>
            <person name="Helariutta Y."/>
            <person name="Henrissat B."/>
            <person name="Holligan D."/>
            <person name="Holt R."/>
            <person name="Huang W."/>
            <person name="Islam-Faridi N."/>
            <person name="Jones S."/>
            <person name="Jones-Rhoades M."/>
            <person name="Jorgensen R."/>
            <person name="Joshi C."/>
            <person name="Kangasjarvi J."/>
            <person name="Karlsson J."/>
            <person name="Kelleher C."/>
            <person name="Kirkpatrick R."/>
            <person name="Kirst M."/>
            <person name="Kohler A."/>
            <person name="Kalluri U."/>
            <person name="Larimer F."/>
            <person name="Leebens-Mack J."/>
            <person name="Leple J.C."/>
            <person name="Locascio P."/>
            <person name="Lou Y."/>
            <person name="Lucas S."/>
            <person name="Martin F."/>
            <person name="Montanini B."/>
            <person name="Napoli C."/>
            <person name="Nelson D.R."/>
            <person name="Nelson C."/>
            <person name="Nieminen K."/>
            <person name="Nilsson O."/>
            <person name="Pereda V."/>
            <person name="Peter G."/>
            <person name="Philippe R."/>
            <person name="Pilate G."/>
            <person name="Poliakov A."/>
            <person name="Razumovskaya J."/>
            <person name="Richardson P."/>
            <person name="Rinaldi C."/>
            <person name="Ritland K."/>
            <person name="Rouze P."/>
            <person name="Ryaboy D."/>
            <person name="Schmutz J."/>
            <person name="Schrader J."/>
            <person name="Segerman B."/>
            <person name="Shin H."/>
            <person name="Siddiqui A."/>
            <person name="Sterky F."/>
            <person name="Terry A."/>
            <person name="Tsai C.J."/>
            <person name="Uberbacher E."/>
            <person name="Unneberg P."/>
            <person name="Vahala J."/>
            <person name="Wall K."/>
            <person name="Wessler S."/>
            <person name="Yang G."/>
            <person name="Yin T."/>
            <person name="Douglas C."/>
            <person name="Marra M."/>
            <person name="Sandberg G."/>
            <person name="Van de Peer Y."/>
            <person name="Rokhsar D."/>
        </authorList>
    </citation>
    <scope>NUCLEOTIDE SEQUENCE [LARGE SCALE GENOMIC DNA]</scope>
    <source>
        <strain evidence="2">cv. Nisqually</strain>
    </source>
</reference>
<evidence type="ECO:0000313" key="1">
    <source>
        <dbReference type="EMBL" id="PNT42292.1"/>
    </source>
</evidence>
<dbReference type="Proteomes" id="UP000006729">
    <property type="component" value="Chromosome 4"/>
</dbReference>
<sequence>MAWTWKIRARLISDQNNQPRLLASEIEKSIHKNNIFFITISAFKKSIQLAFCLWSGNIHRLRGKSKLINNNQMQV</sequence>
<keyword evidence="2" id="KW-1185">Reference proteome</keyword>
<gene>
    <name evidence="1" type="ORF">POPTR_004G206500</name>
</gene>
<proteinExistence type="predicted"/>
<name>A0A2K2AXN7_POPTR</name>
<evidence type="ECO:0000313" key="2">
    <source>
        <dbReference type="Proteomes" id="UP000006729"/>
    </source>
</evidence>
<organism evidence="1 2">
    <name type="scientific">Populus trichocarpa</name>
    <name type="common">Western balsam poplar</name>
    <name type="synonym">Populus balsamifera subsp. trichocarpa</name>
    <dbReference type="NCBI Taxonomy" id="3694"/>
    <lineage>
        <taxon>Eukaryota</taxon>
        <taxon>Viridiplantae</taxon>
        <taxon>Streptophyta</taxon>
        <taxon>Embryophyta</taxon>
        <taxon>Tracheophyta</taxon>
        <taxon>Spermatophyta</taxon>
        <taxon>Magnoliopsida</taxon>
        <taxon>eudicotyledons</taxon>
        <taxon>Gunneridae</taxon>
        <taxon>Pentapetalae</taxon>
        <taxon>rosids</taxon>
        <taxon>fabids</taxon>
        <taxon>Malpighiales</taxon>
        <taxon>Salicaceae</taxon>
        <taxon>Saliceae</taxon>
        <taxon>Populus</taxon>
    </lineage>
</organism>